<keyword evidence="1" id="KW-0805">Transcription regulation</keyword>
<keyword evidence="3" id="KW-0804">Transcription</keyword>
<dbReference type="SMART" id="SM00420">
    <property type="entry name" value="HTH_DEOR"/>
    <property type="match status" value="1"/>
</dbReference>
<dbReference type="InterPro" id="IPR018356">
    <property type="entry name" value="Tscrpt_reg_HTH_DeoR_CS"/>
</dbReference>
<organism evidence="5 6">
    <name type="scientific">Tepidibacter formicigenes DSM 15518</name>
    <dbReference type="NCBI Taxonomy" id="1123349"/>
    <lineage>
        <taxon>Bacteria</taxon>
        <taxon>Bacillati</taxon>
        <taxon>Bacillota</taxon>
        <taxon>Clostridia</taxon>
        <taxon>Peptostreptococcales</taxon>
        <taxon>Peptostreptococcaceae</taxon>
        <taxon>Tepidibacter</taxon>
    </lineage>
</organism>
<dbReference type="Pfam" id="PF00455">
    <property type="entry name" value="DeoRC"/>
    <property type="match status" value="1"/>
</dbReference>
<keyword evidence="2" id="KW-0238">DNA-binding</keyword>
<dbReference type="RefSeq" id="WP_072890603.1">
    <property type="nucleotide sequence ID" value="NZ_FRAE01000087.1"/>
</dbReference>
<dbReference type="InterPro" id="IPR014036">
    <property type="entry name" value="DeoR-like_C"/>
</dbReference>
<dbReference type="PROSITE" id="PS51000">
    <property type="entry name" value="HTH_DEOR_2"/>
    <property type="match status" value="1"/>
</dbReference>
<evidence type="ECO:0000256" key="2">
    <source>
        <dbReference type="ARBA" id="ARBA00023125"/>
    </source>
</evidence>
<dbReference type="Pfam" id="PF08220">
    <property type="entry name" value="HTH_DeoR"/>
    <property type="match status" value="1"/>
</dbReference>
<evidence type="ECO:0000256" key="1">
    <source>
        <dbReference type="ARBA" id="ARBA00023015"/>
    </source>
</evidence>
<evidence type="ECO:0000256" key="3">
    <source>
        <dbReference type="ARBA" id="ARBA00023163"/>
    </source>
</evidence>
<dbReference type="Gene3D" id="3.40.50.1360">
    <property type="match status" value="1"/>
</dbReference>
<dbReference type="Gene3D" id="1.10.10.10">
    <property type="entry name" value="Winged helix-like DNA-binding domain superfamily/Winged helix DNA-binding domain"/>
    <property type="match status" value="1"/>
</dbReference>
<dbReference type="GO" id="GO:0003677">
    <property type="term" value="F:DNA binding"/>
    <property type="evidence" value="ECO:0007669"/>
    <property type="project" value="UniProtKB-KW"/>
</dbReference>
<gene>
    <name evidence="5" type="ORF">SAMN02744037_02542</name>
</gene>
<keyword evidence="6" id="KW-1185">Reference proteome</keyword>
<dbReference type="Proteomes" id="UP000242497">
    <property type="component" value="Unassembled WGS sequence"/>
</dbReference>
<dbReference type="PANTHER" id="PTHR30363">
    <property type="entry name" value="HTH-TYPE TRANSCRIPTIONAL REGULATOR SRLR-RELATED"/>
    <property type="match status" value="1"/>
</dbReference>
<evidence type="ECO:0000313" key="5">
    <source>
        <dbReference type="EMBL" id="SHK53337.1"/>
    </source>
</evidence>
<dbReference type="GO" id="GO:0003700">
    <property type="term" value="F:DNA-binding transcription factor activity"/>
    <property type="evidence" value="ECO:0007669"/>
    <property type="project" value="InterPro"/>
</dbReference>
<dbReference type="STRING" id="1123349.SAMN02744037_02542"/>
<evidence type="ECO:0000313" key="6">
    <source>
        <dbReference type="Proteomes" id="UP000242497"/>
    </source>
</evidence>
<dbReference type="EMBL" id="FRAE01000087">
    <property type="protein sequence ID" value="SHK53337.1"/>
    <property type="molecule type" value="Genomic_DNA"/>
</dbReference>
<dbReference type="AlphaFoldDB" id="A0A1M6T8M0"/>
<dbReference type="SMART" id="SM01134">
    <property type="entry name" value="DeoRC"/>
    <property type="match status" value="1"/>
</dbReference>
<dbReference type="InterPro" id="IPR036390">
    <property type="entry name" value="WH_DNA-bd_sf"/>
</dbReference>
<dbReference type="InterPro" id="IPR036388">
    <property type="entry name" value="WH-like_DNA-bd_sf"/>
</dbReference>
<protein>
    <submittedName>
        <fullName evidence="5">Transcriptional regulator, DeoR family</fullName>
    </submittedName>
</protein>
<proteinExistence type="predicted"/>
<reference evidence="6" key="1">
    <citation type="submission" date="2016-11" db="EMBL/GenBank/DDBJ databases">
        <authorList>
            <person name="Varghese N."/>
            <person name="Submissions S."/>
        </authorList>
    </citation>
    <scope>NUCLEOTIDE SEQUENCE [LARGE SCALE GENOMIC DNA]</scope>
    <source>
        <strain evidence="6">DSM 15518</strain>
    </source>
</reference>
<evidence type="ECO:0000259" key="4">
    <source>
        <dbReference type="PROSITE" id="PS51000"/>
    </source>
</evidence>
<dbReference type="PRINTS" id="PR00037">
    <property type="entry name" value="HTHLACR"/>
</dbReference>
<dbReference type="InterPro" id="IPR050313">
    <property type="entry name" value="Carb_Metab_HTH_regulators"/>
</dbReference>
<accession>A0A1M6T8M0</accession>
<dbReference type="InterPro" id="IPR001034">
    <property type="entry name" value="DeoR_HTH"/>
</dbReference>
<name>A0A1M6T8M0_9FIRM</name>
<dbReference type="OrthoDB" id="9797223at2"/>
<dbReference type="PANTHER" id="PTHR30363:SF51">
    <property type="entry name" value="HTH-TYPE TRANSCRIPTIONAL REPRESSOR GLCR"/>
    <property type="match status" value="1"/>
</dbReference>
<dbReference type="SUPFAM" id="SSF100950">
    <property type="entry name" value="NagB/RpiA/CoA transferase-like"/>
    <property type="match status" value="1"/>
</dbReference>
<feature type="domain" description="HTH deoR-type" evidence="4">
    <location>
        <begin position="3"/>
        <end position="58"/>
    </location>
</feature>
<dbReference type="PROSITE" id="PS00894">
    <property type="entry name" value="HTH_DEOR_1"/>
    <property type="match status" value="1"/>
</dbReference>
<dbReference type="InterPro" id="IPR037171">
    <property type="entry name" value="NagB/RpiA_transferase-like"/>
</dbReference>
<dbReference type="SUPFAM" id="SSF46785">
    <property type="entry name" value="Winged helix' DNA-binding domain"/>
    <property type="match status" value="1"/>
</dbReference>
<sequence>MYQEERMQVILDYLKKNKRINVEKICSLCDISRDTARRDLVKLEKNGVVLRTHGGAILPTIQNEIKNYKDRLHYGSEEKKEIGKLASSLIKTGEKIIMDTSTTVQACAEFLDIDNCSVVTNSINVADILSNKKNVDIYLVGGQLNQEHRYLYGSATISMLSNYYAHKAFIGVGGITQNGLTVVHEEDGFVMKKMVEQAEQVIVLADHSKFGKNTFFKFADLSQIDLIITDKMPNKELMEAFNENEINVILPKK</sequence>